<dbReference type="EMBL" id="JAHRWL010000001">
    <property type="protein sequence ID" value="MBV2359389.1"/>
    <property type="molecule type" value="Genomic_DNA"/>
</dbReference>
<dbReference type="GO" id="GO:0008168">
    <property type="term" value="F:methyltransferase activity"/>
    <property type="evidence" value="ECO:0007669"/>
    <property type="project" value="UniProtKB-KW"/>
</dbReference>
<evidence type="ECO:0000313" key="6">
    <source>
        <dbReference type="EMBL" id="MBV2359389.1"/>
    </source>
</evidence>
<protein>
    <submittedName>
        <fullName evidence="6">Methyltransferase</fullName>
    </submittedName>
</protein>
<dbReference type="Pfam" id="PF08100">
    <property type="entry name" value="Dimerisation"/>
    <property type="match status" value="1"/>
</dbReference>
<dbReference type="Proteomes" id="UP001166293">
    <property type="component" value="Unassembled WGS sequence"/>
</dbReference>
<dbReference type="PIRSF" id="PIRSF005739">
    <property type="entry name" value="O-mtase"/>
    <property type="match status" value="1"/>
</dbReference>
<dbReference type="InterPro" id="IPR016461">
    <property type="entry name" value="COMT-like"/>
</dbReference>
<evidence type="ECO:0000259" key="5">
    <source>
        <dbReference type="Pfam" id="PF08100"/>
    </source>
</evidence>
<dbReference type="PANTHER" id="PTHR43712:SF2">
    <property type="entry name" value="O-METHYLTRANSFERASE CICE"/>
    <property type="match status" value="1"/>
</dbReference>
<keyword evidence="2" id="KW-0808">Transferase</keyword>
<evidence type="ECO:0000313" key="7">
    <source>
        <dbReference type="Proteomes" id="UP001166293"/>
    </source>
</evidence>
<keyword evidence="7" id="KW-1185">Reference proteome</keyword>
<name>A0ABS6N5T9_9RHOB</name>
<dbReference type="RefSeq" id="WP_217777203.1">
    <property type="nucleotide sequence ID" value="NZ_JAHRWL010000001.1"/>
</dbReference>
<evidence type="ECO:0000259" key="4">
    <source>
        <dbReference type="Pfam" id="PF00891"/>
    </source>
</evidence>
<evidence type="ECO:0000256" key="1">
    <source>
        <dbReference type="ARBA" id="ARBA00022603"/>
    </source>
</evidence>
<evidence type="ECO:0000256" key="3">
    <source>
        <dbReference type="ARBA" id="ARBA00022691"/>
    </source>
</evidence>
<dbReference type="PROSITE" id="PS51683">
    <property type="entry name" value="SAM_OMT_II"/>
    <property type="match status" value="1"/>
</dbReference>
<dbReference type="CDD" id="cd02440">
    <property type="entry name" value="AdoMet_MTases"/>
    <property type="match status" value="1"/>
</dbReference>
<feature type="domain" description="O-methyltransferase dimerisation" evidence="5">
    <location>
        <begin position="54"/>
        <end position="117"/>
    </location>
</feature>
<dbReference type="Pfam" id="PF00891">
    <property type="entry name" value="Methyltransf_2"/>
    <property type="match status" value="1"/>
</dbReference>
<dbReference type="InterPro" id="IPR012967">
    <property type="entry name" value="COMT_dimerisation"/>
</dbReference>
<reference evidence="6" key="1">
    <citation type="submission" date="2021-06" db="EMBL/GenBank/DDBJ databases">
        <title>Thalassococcus sp. CAU 1522 isolated from sea sand, Republic of Korea.</title>
        <authorList>
            <person name="Kim W."/>
        </authorList>
    </citation>
    <scope>NUCLEOTIDE SEQUENCE</scope>
    <source>
        <strain evidence="6">CAU 1522</strain>
    </source>
</reference>
<keyword evidence="3" id="KW-0949">S-adenosyl-L-methionine</keyword>
<proteinExistence type="predicted"/>
<gene>
    <name evidence="6" type="ORF">KUH32_06365</name>
</gene>
<organism evidence="6 7">
    <name type="scientific">Thalassococcus arenae</name>
    <dbReference type="NCBI Taxonomy" id="2851652"/>
    <lineage>
        <taxon>Bacteria</taxon>
        <taxon>Pseudomonadati</taxon>
        <taxon>Pseudomonadota</taxon>
        <taxon>Alphaproteobacteria</taxon>
        <taxon>Rhodobacterales</taxon>
        <taxon>Roseobacteraceae</taxon>
        <taxon>Thalassococcus</taxon>
    </lineage>
</organism>
<sequence>MALAEDTKPISPRRPTWRSRLLKLAASPRFQSWAARFPLTRGLVRREGEALFGIVQGFVASQVLFALVELRIPHRILERPGTAKELASEVGLAVDRMQRLLQAGAGLGLLRRRGDRFALSTRGAALIGVPGLEDMIRHHDLLYRDLADPVAFLRGDTQPELARFWPYVFGAGAAEDPDTARRYSDLMAQSQGLVAQEVLQTVSLQGTTRLMDIGGGTGAFAAAALKATPGLIVTLMDLPQVIDAARTRLAGSPVLERLHFFPGSFRDDPLPSGADAATLVRVLYDHADDTVTALLQKVKRALPPGGRLIVAEPMSGGETPDPIGDVYFAFYCMAMRTGTVRSQAEIAALLAEAGFVDIQTPRPLRAFVASVVTARVPSA</sequence>
<accession>A0ABS6N5T9</accession>
<evidence type="ECO:0000256" key="2">
    <source>
        <dbReference type="ARBA" id="ARBA00022679"/>
    </source>
</evidence>
<comment type="caution">
    <text evidence="6">The sequence shown here is derived from an EMBL/GenBank/DDBJ whole genome shotgun (WGS) entry which is preliminary data.</text>
</comment>
<feature type="domain" description="O-methyltransferase C-terminal" evidence="4">
    <location>
        <begin position="143"/>
        <end position="355"/>
    </location>
</feature>
<dbReference type="PANTHER" id="PTHR43712">
    <property type="entry name" value="PUTATIVE (AFU_ORTHOLOGUE AFUA_4G14580)-RELATED"/>
    <property type="match status" value="1"/>
</dbReference>
<dbReference type="InterPro" id="IPR001077">
    <property type="entry name" value="COMT_C"/>
</dbReference>
<keyword evidence="1 6" id="KW-0489">Methyltransferase</keyword>
<dbReference type="GO" id="GO:0032259">
    <property type="term" value="P:methylation"/>
    <property type="evidence" value="ECO:0007669"/>
    <property type="project" value="UniProtKB-KW"/>
</dbReference>